<feature type="compositionally biased region" description="Gly residues" evidence="1">
    <location>
        <begin position="41"/>
        <end position="58"/>
    </location>
</feature>
<evidence type="ECO:0000313" key="3">
    <source>
        <dbReference type="EMBL" id="TPW77797.1"/>
    </source>
</evidence>
<dbReference type="AlphaFoldDB" id="A0A506Y9L8"/>
<keyword evidence="2" id="KW-1133">Transmembrane helix</keyword>
<name>A0A506Y9L8_9MICO</name>
<dbReference type="Proteomes" id="UP000316252">
    <property type="component" value="Unassembled WGS sequence"/>
</dbReference>
<feature type="compositionally biased region" description="Low complexity" evidence="1">
    <location>
        <begin position="674"/>
        <end position="692"/>
    </location>
</feature>
<feature type="region of interest" description="Disordered" evidence="1">
    <location>
        <begin position="31"/>
        <end position="84"/>
    </location>
</feature>
<reference evidence="3 4" key="1">
    <citation type="submission" date="2019-06" db="EMBL/GenBank/DDBJ databases">
        <authorList>
            <person name="Li F."/>
        </authorList>
    </citation>
    <scope>NUCLEOTIDE SEQUENCE [LARGE SCALE GENOMIC DNA]</scope>
    <source>
        <strain evidence="3 4">10F1D-1</strain>
    </source>
</reference>
<dbReference type="RefSeq" id="WP_141162323.1">
    <property type="nucleotide sequence ID" value="NZ_VHQG01000001.1"/>
</dbReference>
<feature type="region of interest" description="Disordered" evidence="1">
    <location>
        <begin position="207"/>
        <end position="271"/>
    </location>
</feature>
<feature type="compositionally biased region" description="Low complexity" evidence="1">
    <location>
        <begin position="31"/>
        <end position="40"/>
    </location>
</feature>
<evidence type="ECO:0000313" key="4">
    <source>
        <dbReference type="Proteomes" id="UP000316252"/>
    </source>
</evidence>
<keyword evidence="2" id="KW-0812">Transmembrane</keyword>
<evidence type="ECO:0000256" key="2">
    <source>
        <dbReference type="SAM" id="Phobius"/>
    </source>
</evidence>
<gene>
    <name evidence="3" type="ORF">FJ657_03875</name>
</gene>
<dbReference type="EMBL" id="VHQG01000001">
    <property type="protein sequence ID" value="TPW77797.1"/>
    <property type="molecule type" value="Genomic_DNA"/>
</dbReference>
<feature type="region of interest" description="Disordered" evidence="1">
    <location>
        <begin position="641"/>
        <end position="705"/>
    </location>
</feature>
<evidence type="ECO:0008006" key="5">
    <source>
        <dbReference type="Google" id="ProtNLM"/>
    </source>
</evidence>
<protein>
    <recommendedName>
        <fullName evidence="5">2-oxoglutarate dehydrogenase</fullName>
    </recommendedName>
</protein>
<sequence>MSVRGTGGVVVAGLIAAALAIAPGVGLGSATSSSAASGSGSSAGSGASGGSSSSGGSSGLTSSSGSDASGSASSDPMATTSPTAVGVDGRVGITAVLPLTVPVGSDGLLTADDLADLTADDGLLSRELDVVAGRPVALAIDPRLIASIRVLGGAAPASAKSWLLRLAALSNETFALRYADADPVGPGQAGSASALAPLGFDFAIDDTRFDDPLPTASPSPSGSTGGSSGGSNGSGDTSSNGDGTGADSGSGSADKPGGAASTPAGQLPPLPTTVDQVVQWTYSLPTIAWPGENTVTAADLPRLQAAGDSAVLLADGNVDADGATHVSFDGSDVSGLVIDSGLSAAVRAAATTSQSDYSVVDQELQTAAGESGSAVRIVALGRPSAAAAGDADVWADALDAALTHLLTSPLVSATTLSTAIAEQPTPGTIVDHAEDASRISSISALLNAATQEAAFAVVARDGALAITAPRRLDLLATLSVGWQTARSWTSAVSDFQTASAAILDGVSLNQGSDLIALGASAPLPMQVQNSLDVPIVVFARARPLSPVLSIESSAQPVRVEVAPKSTVTVRIPAQAITNGSVQVVLSLSASDGTQVGQARRIHVEVQAGWETVGTAVIAIGAVGVFGFGIVRNILKRRRRLAGEVDEEDEANAPLPGQEDGPAEVVRDAEPGEPSAPLLDDPGDADAVADAPSTPDEPRPTKGEDG</sequence>
<dbReference type="Pfam" id="PF19516">
    <property type="entry name" value="DUF6049"/>
    <property type="match status" value="1"/>
</dbReference>
<dbReference type="OrthoDB" id="4985746at2"/>
<comment type="caution">
    <text evidence="3">The sequence shown here is derived from an EMBL/GenBank/DDBJ whole genome shotgun (WGS) entry which is preliminary data.</text>
</comment>
<feature type="transmembrane region" description="Helical" evidence="2">
    <location>
        <begin position="607"/>
        <end position="630"/>
    </location>
</feature>
<keyword evidence="4" id="KW-1185">Reference proteome</keyword>
<proteinExistence type="predicted"/>
<keyword evidence="2" id="KW-0472">Membrane</keyword>
<feature type="compositionally biased region" description="Low complexity" evidence="1">
    <location>
        <begin position="249"/>
        <end position="261"/>
    </location>
</feature>
<organism evidence="3 4">
    <name type="scientific">Schumannella soli</name>
    <dbReference type="NCBI Taxonomy" id="2590779"/>
    <lineage>
        <taxon>Bacteria</taxon>
        <taxon>Bacillati</taxon>
        <taxon>Actinomycetota</taxon>
        <taxon>Actinomycetes</taxon>
        <taxon>Micrococcales</taxon>
        <taxon>Microbacteriaceae</taxon>
        <taxon>Schumannella</taxon>
    </lineage>
</organism>
<feature type="compositionally biased region" description="Low complexity" evidence="1">
    <location>
        <begin position="59"/>
        <end position="75"/>
    </location>
</feature>
<accession>A0A506Y9L8</accession>
<evidence type="ECO:0000256" key="1">
    <source>
        <dbReference type="SAM" id="MobiDB-lite"/>
    </source>
</evidence>
<feature type="compositionally biased region" description="Gly residues" evidence="1">
    <location>
        <begin position="223"/>
        <end position="233"/>
    </location>
</feature>
<feature type="compositionally biased region" description="Basic and acidic residues" evidence="1">
    <location>
        <begin position="695"/>
        <end position="705"/>
    </location>
</feature>
<dbReference type="InterPro" id="IPR046112">
    <property type="entry name" value="DUF6049"/>
</dbReference>